<evidence type="ECO:0000256" key="1">
    <source>
        <dbReference type="SAM" id="SignalP"/>
    </source>
</evidence>
<name>A0A914XWS9_9BILA</name>
<keyword evidence="1" id="KW-0732">Signal</keyword>
<dbReference type="Proteomes" id="UP000887577">
    <property type="component" value="Unplaced"/>
</dbReference>
<accession>A0A914XWS9</accession>
<keyword evidence="2" id="KW-1185">Reference proteome</keyword>
<evidence type="ECO:0000313" key="2">
    <source>
        <dbReference type="Proteomes" id="UP000887577"/>
    </source>
</evidence>
<dbReference type="WBParaSite" id="PSU_v2.g11420.t1">
    <property type="protein sequence ID" value="PSU_v2.g11420.t1"/>
    <property type="gene ID" value="PSU_v2.g11420"/>
</dbReference>
<organism evidence="2 3">
    <name type="scientific">Panagrolaimus superbus</name>
    <dbReference type="NCBI Taxonomy" id="310955"/>
    <lineage>
        <taxon>Eukaryota</taxon>
        <taxon>Metazoa</taxon>
        <taxon>Ecdysozoa</taxon>
        <taxon>Nematoda</taxon>
        <taxon>Chromadorea</taxon>
        <taxon>Rhabditida</taxon>
        <taxon>Tylenchina</taxon>
        <taxon>Panagrolaimomorpha</taxon>
        <taxon>Panagrolaimoidea</taxon>
        <taxon>Panagrolaimidae</taxon>
        <taxon>Panagrolaimus</taxon>
    </lineage>
</organism>
<proteinExistence type="predicted"/>
<protein>
    <submittedName>
        <fullName evidence="3">Uncharacterized protein</fullName>
    </submittedName>
</protein>
<sequence length="74" mass="7622">MESKGCFVCCVLMLLVLSSVDVYANEDSHHEAAKPSLSENPSHPLRAERGVIKSAMKGAAVGAAGGAVAHMVGK</sequence>
<reference evidence="3" key="1">
    <citation type="submission" date="2022-11" db="UniProtKB">
        <authorList>
            <consortium name="WormBaseParasite"/>
        </authorList>
    </citation>
    <scope>IDENTIFICATION</scope>
</reference>
<feature type="signal peptide" evidence="1">
    <location>
        <begin position="1"/>
        <end position="24"/>
    </location>
</feature>
<dbReference type="AlphaFoldDB" id="A0A914XWS9"/>
<feature type="chain" id="PRO_5037079633" evidence="1">
    <location>
        <begin position="25"/>
        <end position="74"/>
    </location>
</feature>
<evidence type="ECO:0000313" key="3">
    <source>
        <dbReference type="WBParaSite" id="PSU_v2.g11420.t1"/>
    </source>
</evidence>